<dbReference type="Pfam" id="PF03372">
    <property type="entry name" value="Exo_endo_phos"/>
    <property type="match status" value="1"/>
</dbReference>
<keyword evidence="2" id="KW-0269">Exonuclease</keyword>
<keyword evidence="2" id="KW-0378">Hydrolase</keyword>
<name>A0A1I1EBG3_9ACTN</name>
<dbReference type="SUPFAM" id="SSF56219">
    <property type="entry name" value="DNase I-like"/>
    <property type="match status" value="1"/>
</dbReference>
<reference evidence="2 3" key="1">
    <citation type="submission" date="2016-10" db="EMBL/GenBank/DDBJ databases">
        <authorList>
            <person name="de Groot N.N."/>
        </authorList>
    </citation>
    <scope>NUCLEOTIDE SEQUENCE [LARGE SCALE GENOMIC DNA]</scope>
    <source>
        <strain evidence="2 3">CGMCC 1.7056</strain>
    </source>
</reference>
<dbReference type="AlphaFoldDB" id="A0A1I1EBG3"/>
<dbReference type="InterPro" id="IPR005135">
    <property type="entry name" value="Endo/exonuclease/phosphatase"/>
</dbReference>
<dbReference type="RefSeq" id="WP_091120037.1">
    <property type="nucleotide sequence ID" value="NZ_FOLB01000002.1"/>
</dbReference>
<dbReference type="InterPro" id="IPR036691">
    <property type="entry name" value="Endo/exonu/phosph_ase_sf"/>
</dbReference>
<organism evidence="2 3">
    <name type="scientific">Nocardioides terrae</name>
    <dbReference type="NCBI Taxonomy" id="574651"/>
    <lineage>
        <taxon>Bacteria</taxon>
        <taxon>Bacillati</taxon>
        <taxon>Actinomycetota</taxon>
        <taxon>Actinomycetes</taxon>
        <taxon>Propionibacteriales</taxon>
        <taxon>Nocardioidaceae</taxon>
        <taxon>Nocardioides</taxon>
    </lineage>
</organism>
<keyword evidence="2" id="KW-0255">Endonuclease</keyword>
<accession>A0A1I1EBG3</accession>
<evidence type="ECO:0000259" key="1">
    <source>
        <dbReference type="Pfam" id="PF03372"/>
    </source>
</evidence>
<evidence type="ECO:0000313" key="2">
    <source>
        <dbReference type="EMBL" id="SFB84461.1"/>
    </source>
</evidence>
<dbReference type="Gene3D" id="3.60.10.10">
    <property type="entry name" value="Endonuclease/exonuclease/phosphatase"/>
    <property type="match status" value="1"/>
</dbReference>
<dbReference type="GO" id="GO:0004527">
    <property type="term" value="F:exonuclease activity"/>
    <property type="evidence" value="ECO:0007669"/>
    <property type="project" value="UniProtKB-KW"/>
</dbReference>
<keyword evidence="2" id="KW-0540">Nuclease</keyword>
<gene>
    <name evidence="2" type="ORF">SAMN04487968_1027</name>
</gene>
<proteinExistence type="predicted"/>
<evidence type="ECO:0000313" key="3">
    <source>
        <dbReference type="Proteomes" id="UP000198832"/>
    </source>
</evidence>
<dbReference type="EMBL" id="FOLB01000002">
    <property type="protein sequence ID" value="SFB84461.1"/>
    <property type="molecule type" value="Genomic_DNA"/>
</dbReference>
<protein>
    <submittedName>
        <fullName evidence="2">Endonuclease/Exonuclease/phosphatase family protein</fullName>
    </submittedName>
</protein>
<dbReference type="OrthoDB" id="3763091at2"/>
<feature type="domain" description="Endonuclease/exonuclease/phosphatase" evidence="1">
    <location>
        <begin position="56"/>
        <end position="252"/>
    </location>
</feature>
<dbReference type="STRING" id="574651.SAMN04487968_1027"/>
<dbReference type="Proteomes" id="UP000198832">
    <property type="component" value="Unassembled WGS sequence"/>
</dbReference>
<sequence>MPAVHRRAVLLIVTGVLATVLQPVWTARADGAPRATGTFFWANAWAAHHTEARGGAAPGAERMRRLVRLVHRDDVHLGTLAEIEHSQVAAFRKAAPEYSLLTADRGNTDGVFWLTDGYDVVETYRFRAFTYGGRRSPVPVAVLRDRVSGALLAVIAVHNPRDRWRDRALRRELEEVRRLRHVHGSDLSVFMAGDFNAGASVACRAHRARLYSAGHRRCDSYAPIDQLLVDRHVRIRAYHRMTGARVHRITDHPAVYRARFAIADAPVPSGRRR</sequence>
<keyword evidence="3" id="KW-1185">Reference proteome</keyword>
<dbReference type="GO" id="GO:0004519">
    <property type="term" value="F:endonuclease activity"/>
    <property type="evidence" value="ECO:0007669"/>
    <property type="project" value="UniProtKB-KW"/>
</dbReference>